<evidence type="ECO:0000313" key="1">
    <source>
        <dbReference type="EMBL" id="RZC07635.1"/>
    </source>
</evidence>
<gene>
    <name evidence="1" type="ORF">D0Y65_014753</name>
</gene>
<protein>
    <submittedName>
        <fullName evidence="1">UPF0235 protein C15orf40-like isoform F</fullName>
    </submittedName>
</protein>
<name>A0A445KA10_GLYSO</name>
<sequence>MSVKYCSDPTQWSSLRTAFGSEIMSIIIFSVRYISSLLSEKFFSLLVRVLHFLSYFPTKSLNFNFRNQTLNR</sequence>
<evidence type="ECO:0000313" key="2">
    <source>
        <dbReference type="Proteomes" id="UP000289340"/>
    </source>
</evidence>
<keyword evidence="2" id="KW-1185">Reference proteome</keyword>
<proteinExistence type="predicted"/>
<dbReference type="EMBL" id="QZWG01000006">
    <property type="protein sequence ID" value="RZC07635.1"/>
    <property type="molecule type" value="Genomic_DNA"/>
</dbReference>
<comment type="caution">
    <text evidence="1">The sequence shown here is derived from an EMBL/GenBank/DDBJ whole genome shotgun (WGS) entry which is preliminary data.</text>
</comment>
<organism evidence="1 2">
    <name type="scientific">Glycine soja</name>
    <name type="common">Wild soybean</name>
    <dbReference type="NCBI Taxonomy" id="3848"/>
    <lineage>
        <taxon>Eukaryota</taxon>
        <taxon>Viridiplantae</taxon>
        <taxon>Streptophyta</taxon>
        <taxon>Embryophyta</taxon>
        <taxon>Tracheophyta</taxon>
        <taxon>Spermatophyta</taxon>
        <taxon>Magnoliopsida</taxon>
        <taxon>eudicotyledons</taxon>
        <taxon>Gunneridae</taxon>
        <taxon>Pentapetalae</taxon>
        <taxon>rosids</taxon>
        <taxon>fabids</taxon>
        <taxon>Fabales</taxon>
        <taxon>Fabaceae</taxon>
        <taxon>Papilionoideae</taxon>
        <taxon>50 kb inversion clade</taxon>
        <taxon>NPAAA clade</taxon>
        <taxon>indigoferoid/millettioid clade</taxon>
        <taxon>Phaseoleae</taxon>
        <taxon>Glycine</taxon>
        <taxon>Glycine subgen. Soja</taxon>
    </lineage>
</organism>
<reference evidence="1 2" key="1">
    <citation type="submission" date="2018-09" db="EMBL/GenBank/DDBJ databases">
        <title>A high-quality reference genome of wild soybean provides a powerful tool to mine soybean genomes.</title>
        <authorList>
            <person name="Xie M."/>
            <person name="Chung C.Y.L."/>
            <person name="Li M.-W."/>
            <person name="Wong F.-L."/>
            <person name="Chan T.-F."/>
            <person name="Lam H.-M."/>
        </authorList>
    </citation>
    <scope>NUCLEOTIDE SEQUENCE [LARGE SCALE GENOMIC DNA]</scope>
    <source>
        <strain evidence="2">cv. W05</strain>
        <tissue evidence="1">Hypocotyl of etiolated seedlings</tissue>
    </source>
</reference>
<dbReference type="Proteomes" id="UP000289340">
    <property type="component" value="Chromosome 6"/>
</dbReference>
<dbReference type="AlphaFoldDB" id="A0A445KA10"/>
<accession>A0A445KA10</accession>